<reference evidence="2" key="1">
    <citation type="submission" date="2023-10" db="EMBL/GenBank/DDBJ databases">
        <title>Chromosome-level genome of the transformable northern wattle, Acacia crassicarpa.</title>
        <authorList>
            <person name="Massaro I."/>
            <person name="Sinha N.R."/>
            <person name="Poethig S."/>
            <person name="Leichty A.R."/>
        </authorList>
    </citation>
    <scope>NUCLEOTIDE SEQUENCE</scope>
    <source>
        <strain evidence="2">Acra3RX</strain>
        <tissue evidence="2">Leaf</tissue>
    </source>
</reference>
<protein>
    <recommendedName>
        <fullName evidence="1">MULE transposase domain-containing protein</fullName>
    </recommendedName>
</protein>
<comment type="caution">
    <text evidence="2">The sequence shown here is derived from an EMBL/GenBank/DDBJ whole genome shotgun (WGS) entry which is preliminary data.</text>
</comment>
<dbReference type="AlphaFoldDB" id="A0AAE1MUT2"/>
<keyword evidence="3" id="KW-1185">Reference proteome</keyword>
<organism evidence="2 3">
    <name type="scientific">Acacia crassicarpa</name>
    <name type="common">northern wattle</name>
    <dbReference type="NCBI Taxonomy" id="499986"/>
    <lineage>
        <taxon>Eukaryota</taxon>
        <taxon>Viridiplantae</taxon>
        <taxon>Streptophyta</taxon>
        <taxon>Embryophyta</taxon>
        <taxon>Tracheophyta</taxon>
        <taxon>Spermatophyta</taxon>
        <taxon>Magnoliopsida</taxon>
        <taxon>eudicotyledons</taxon>
        <taxon>Gunneridae</taxon>
        <taxon>Pentapetalae</taxon>
        <taxon>rosids</taxon>
        <taxon>fabids</taxon>
        <taxon>Fabales</taxon>
        <taxon>Fabaceae</taxon>
        <taxon>Caesalpinioideae</taxon>
        <taxon>mimosoid clade</taxon>
        <taxon>Acacieae</taxon>
        <taxon>Acacia</taxon>
    </lineage>
</organism>
<dbReference type="InterPro" id="IPR018289">
    <property type="entry name" value="MULE_transposase_dom"/>
</dbReference>
<sequence length="123" mass="13263">MGGVGKLTVGWKEGCRPLIGVDDTFLKGKSRGILLTAVGVDGDDSLYLLALGLVEKENALHWSWFLQWLWKSPDLVNGETVTLMSDMQKGLANTVGEVLLASSIDFMLATFMQLGARSGEGMS</sequence>
<feature type="domain" description="MULE transposase" evidence="1">
    <location>
        <begin position="19"/>
        <end position="99"/>
    </location>
</feature>
<dbReference type="Pfam" id="PF10551">
    <property type="entry name" value="MULE"/>
    <property type="match status" value="1"/>
</dbReference>
<evidence type="ECO:0000313" key="2">
    <source>
        <dbReference type="EMBL" id="KAK4275768.1"/>
    </source>
</evidence>
<dbReference type="Proteomes" id="UP001293593">
    <property type="component" value="Unassembled WGS sequence"/>
</dbReference>
<dbReference type="PANTHER" id="PTHR31973:SF189">
    <property type="entry name" value="TRANSPOSASE, MUDR, PLANT, MULE TRANSPOSASE DOMAIN PROTEIN-RELATED"/>
    <property type="match status" value="1"/>
</dbReference>
<accession>A0AAE1MUT2</accession>
<dbReference type="PANTHER" id="PTHR31973">
    <property type="entry name" value="POLYPROTEIN, PUTATIVE-RELATED"/>
    <property type="match status" value="1"/>
</dbReference>
<gene>
    <name evidence="2" type="ORF">QN277_018796</name>
</gene>
<evidence type="ECO:0000313" key="3">
    <source>
        <dbReference type="Proteomes" id="UP001293593"/>
    </source>
</evidence>
<dbReference type="EMBL" id="JAWXYG010000004">
    <property type="protein sequence ID" value="KAK4275768.1"/>
    <property type="molecule type" value="Genomic_DNA"/>
</dbReference>
<name>A0AAE1MUT2_9FABA</name>
<proteinExistence type="predicted"/>
<evidence type="ECO:0000259" key="1">
    <source>
        <dbReference type="Pfam" id="PF10551"/>
    </source>
</evidence>